<evidence type="ECO:0000256" key="3">
    <source>
        <dbReference type="ARBA" id="ARBA00022679"/>
    </source>
</evidence>
<feature type="active site" description="Proton acceptor" evidence="6">
    <location>
        <position position="379"/>
    </location>
</feature>
<dbReference type="InterPro" id="IPR002155">
    <property type="entry name" value="Thiolase"/>
</dbReference>
<dbReference type="EC" id="2.3.1.9" evidence="2"/>
<dbReference type="RefSeq" id="WP_041903626.1">
    <property type="nucleotide sequence ID" value="NZ_JXLT01000090.1"/>
</dbReference>
<dbReference type="InterPro" id="IPR020616">
    <property type="entry name" value="Thiolase_N"/>
</dbReference>
<comment type="similarity">
    <text evidence="1 7">Belongs to the thiolase-like superfamily. Thiolase family.</text>
</comment>
<feature type="active site" description="Acyl-thioester intermediate" evidence="6">
    <location>
        <position position="88"/>
    </location>
</feature>
<dbReference type="PROSITE" id="PS00737">
    <property type="entry name" value="THIOLASE_2"/>
    <property type="match status" value="1"/>
</dbReference>
<gene>
    <name evidence="10" type="ORF">B4167_1289</name>
</gene>
<organism evidence="10 11">
    <name type="scientific">Caldibacillus thermoamylovorans</name>
    <dbReference type="NCBI Taxonomy" id="35841"/>
    <lineage>
        <taxon>Bacteria</taxon>
        <taxon>Bacillati</taxon>
        <taxon>Bacillota</taxon>
        <taxon>Bacilli</taxon>
        <taxon>Bacillales</taxon>
        <taxon>Bacillaceae</taxon>
        <taxon>Caldibacillus</taxon>
    </lineage>
</organism>
<dbReference type="PANTHER" id="PTHR18919:SF107">
    <property type="entry name" value="ACETYL-COA ACETYLTRANSFERASE, CYTOSOLIC"/>
    <property type="match status" value="1"/>
</dbReference>
<dbReference type="Proteomes" id="UP000032076">
    <property type="component" value="Unassembled WGS sequence"/>
</dbReference>
<evidence type="ECO:0000256" key="4">
    <source>
        <dbReference type="ARBA" id="ARBA00023315"/>
    </source>
</evidence>
<dbReference type="InterPro" id="IPR016039">
    <property type="entry name" value="Thiolase-like"/>
</dbReference>
<accession>A0ABD4A2Z1</accession>
<keyword evidence="3 7" id="KW-0808">Transferase</keyword>
<proteinExistence type="inferred from homology"/>
<dbReference type="EMBL" id="JXLU01000136">
    <property type="protein sequence ID" value="KIO70882.1"/>
    <property type="molecule type" value="Genomic_DNA"/>
</dbReference>
<evidence type="ECO:0000259" key="9">
    <source>
        <dbReference type="Pfam" id="PF02803"/>
    </source>
</evidence>
<dbReference type="FunFam" id="3.40.47.10:FF:000010">
    <property type="entry name" value="Acetyl-CoA acetyltransferase (Thiolase)"/>
    <property type="match status" value="1"/>
</dbReference>
<dbReference type="InterPro" id="IPR020613">
    <property type="entry name" value="Thiolase_CS"/>
</dbReference>
<dbReference type="Pfam" id="PF02803">
    <property type="entry name" value="Thiolase_C"/>
    <property type="match status" value="1"/>
</dbReference>
<dbReference type="InterPro" id="IPR020610">
    <property type="entry name" value="Thiolase_AS"/>
</dbReference>
<comment type="caution">
    <text evidence="10">The sequence shown here is derived from an EMBL/GenBank/DDBJ whole genome shotgun (WGS) entry which is preliminary data.</text>
</comment>
<evidence type="ECO:0000256" key="6">
    <source>
        <dbReference type="PIRSR" id="PIRSR000429-1"/>
    </source>
</evidence>
<dbReference type="AlphaFoldDB" id="A0ABD4A2Z1"/>
<evidence type="ECO:0000256" key="2">
    <source>
        <dbReference type="ARBA" id="ARBA00012705"/>
    </source>
</evidence>
<dbReference type="InterPro" id="IPR020617">
    <property type="entry name" value="Thiolase_C"/>
</dbReference>
<evidence type="ECO:0000256" key="7">
    <source>
        <dbReference type="RuleBase" id="RU003557"/>
    </source>
</evidence>
<keyword evidence="4 7" id="KW-0012">Acyltransferase</keyword>
<name>A0ABD4A2Z1_9BACI</name>
<dbReference type="Pfam" id="PF00108">
    <property type="entry name" value="Thiolase_N"/>
    <property type="match status" value="1"/>
</dbReference>
<evidence type="ECO:0000259" key="8">
    <source>
        <dbReference type="Pfam" id="PF00108"/>
    </source>
</evidence>
<sequence length="395" mass="41304">MGKTVILEGARTPFGKLNGSLSGLSATELGGVAIKGALERANVQPEEVEHVLLGTVLQGGQGQLPSRQAARNANIPWQTSTETINKVCASGMRSVALADLLIRAGEKETIVAGGMESMSNAPYILPKARTGYRMGHGQLIDLMIYDGLTCSFTGVHMGTYGNSTAEELGLTREAQDQWALRSHERACAAIESGTLQEEIVPVEIVQRKGQPIVVSTDEAPRKDTSLEKLANLKPAFDKNGTITAGNAPGVNDGACALVLMSEEKAEKQGRKPLAKIIANATVAVEAKDFPKTPGLVINLLLEKVGKTAKDIDLFEINEAFSAVTLASAQIAGLDLEKVNVNGGAVALGHPIGASGARIILTLAYELRRRGGGLGIAAICSGGGQGDAILIEVPKQ</sequence>
<dbReference type="PANTHER" id="PTHR18919">
    <property type="entry name" value="ACETYL-COA C-ACYLTRANSFERASE"/>
    <property type="match status" value="1"/>
</dbReference>
<feature type="domain" description="Thiolase N-terminal" evidence="8">
    <location>
        <begin position="5"/>
        <end position="263"/>
    </location>
</feature>
<evidence type="ECO:0000256" key="1">
    <source>
        <dbReference type="ARBA" id="ARBA00010982"/>
    </source>
</evidence>
<protein>
    <recommendedName>
        <fullName evidence="2">acetyl-CoA C-acetyltransferase</fullName>
        <ecNumber evidence="2">2.3.1.9</ecNumber>
    </recommendedName>
    <alternativeName>
        <fullName evidence="5">Acetoacetyl-CoA thiolase</fullName>
    </alternativeName>
</protein>
<dbReference type="PROSITE" id="PS00099">
    <property type="entry name" value="THIOLASE_3"/>
    <property type="match status" value="1"/>
</dbReference>
<evidence type="ECO:0000313" key="11">
    <source>
        <dbReference type="Proteomes" id="UP000032076"/>
    </source>
</evidence>
<evidence type="ECO:0000256" key="5">
    <source>
        <dbReference type="ARBA" id="ARBA00030755"/>
    </source>
</evidence>
<dbReference type="SUPFAM" id="SSF53901">
    <property type="entry name" value="Thiolase-like"/>
    <property type="match status" value="2"/>
</dbReference>
<dbReference type="NCBIfam" id="NF006086">
    <property type="entry name" value="PRK08235.1"/>
    <property type="match status" value="1"/>
</dbReference>
<dbReference type="GO" id="GO:0003985">
    <property type="term" value="F:acetyl-CoA C-acetyltransferase activity"/>
    <property type="evidence" value="ECO:0007669"/>
    <property type="project" value="UniProtKB-EC"/>
</dbReference>
<dbReference type="CDD" id="cd00751">
    <property type="entry name" value="thiolase"/>
    <property type="match status" value="1"/>
</dbReference>
<dbReference type="InterPro" id="IPR020615">
    <property type="entry name" value="Thiolase_acyl_enz_int_AS"/>
</dbReference>
<dbReference type="NCBIfam" id="TIGR01930">
    <property type="entry name" value="AcCoA-C-Actrans"/>
    <property type="match status" value="1"/>
</dbReference>
<dbReference type="Gene3D" id="3.40.47.10">
    <property type="match status" value="2"/>
</dbReference>
<feature type="domain" description="Thiolase C-terminal" evidence="9">
    <location>
        <begin position="271"/>
        <end position="391"/>
    </location>
</feature>
<dbReference type="PIRSF" id="PIRSF000429">
    <property type="entry name" value="Ac-CoA_Ac_transf"/>
    <property type="match status" value="1"/>
</dbReference>
<feature type="active site" description="Proton acceptor" evidence="6">
    <location>
        <position position="349"/>
    </location>
</feature>
<reference evidence="10 11" key="1">
    <citation type="submission" date="2015-01" db="EMBL/GenBank/DDBJ databases">
        <title>Draft Genome Sequences of Four Bacillus thermoamylovorans Strains, Isolated From Food Products.</title>
        <authorList>
            <person name="Krawcyk A.O."/>
            <person name="Berendsen E.M."/>
            <person name="Eijlander R.T."/>
            <person name="de Jong A."/>
            <person name="Wells-Bennik M."/>
            <person name="Kuipers O.P."/>
        </authorList>
    </citation>
    <scope>NUCLEOTIDE SEQUENCE [LARGE SCALE GENOMIC DNA]</scope>
    <source>
        <strain evidence="10 11">B4167</strain>
    </source>
</reference>
<dbReference type="PROSITE" id="PS00098">
    <property type="entry name" value="THIOLASE_1"/>
    <property type="match status" value="1"/>
</dbReference>
<evidence type="ECO:0000313" key="10">
    <source>
        <dbReference type="EMBL" id="KIO70882.1"/>
    </source>
</evidence>